<dbReference type="InterPro" id="IPR040256">
    <property type="entry name" value="At4g02000-like"/>
</dbReference>
<dbReference type="Proteomes" id="UP001165190">
    <property type="component" value="Unassembled WGS sequence"/>
</dbReference>
<dbReference type="EMBL" id="BSYR01000020">
    <property type="protein sequence ID" value="GMI84040.1"/>
    <property type="molecule type" value="Genomic_DNA"/>
</dbReference>
<protein>
    <recommendedName>
        <fullName evidence="3">CCHC-type domain-containing protein</fullName>
    </recommendedName>
</protein>
<dbReference type="GO" id="GO:0008270">
    <property type="term" value="F:zinc ion binding"/>
    <property type="evidence" value="ECO:0007669"/>
    <property type="project" value="UniProtKB-KW"/>
</dbReference>
<keyword evidence="1" id="KW-0862">Zinc</keyword>
<comment type="caution">
    <text evidence="4">The sequence shown here is derived from an EMBL/GenBank/DDBJ whole genome shotgun (WGS) entry which is preliminary data.</text>
</comment>
<evidence type="ECO:0000256" key="2">
    <source>
        <dbReference type="SAM" id="MobiDB-lite"/>
    </source>
</evidence>
<evidence type="ECO:0000259" key="3">
    <source>
        <dbReference type="PROSITE" id="PS50158"/>
    </source>
</evidence>
<reference evidence="4" key="1">
    <citation type="submission" date="2023-05" db="EMBL/GenBank/DDBJ databases">
        <title>Genome and transcriptome analyses reveal genes involved in the formation of fine ridges on petal epidermal cells in Hibiscus trionum.</title>
        <authorList>
            <person name="Koshimizu S."/>
            <person name="Masuda S."/>
            <person name="Ishii T."/>
            <person name="Shirasu K."/>
            <person name="Hoshino A."/>
            <person name="Arita M."/>
        </authorList>
    </citation>
    <scope>NUCLEOTIDE SEQUENCE</scope>
    <source>
        <strain evidence="4">Hamamatsu line</strain>
    </source>
</reference>
<proteinExistence type="predicted"/>
<sequence length="405" mass="46155">MCPDIECHDLGKNMFLFVFSSPEERLKVLGQRPWSIQDRLLILKEWLPDKTFKEIDFKLEEFWVQIHDMHVALIIQENLKKIGNIFPAFYGSTLNEDKKVQWNGEVSIRVALRVEDPLKHGLILNRKKASPLEINFKYERLPLFCFKCGRIGHNEKDCWFDVSLFKTTGRYGPWLRANGGRHNKSGSSKFLASNKPKRKAGIDKGKDKLAIRPRKVSADARDVTSELTPKFVVRGLVISKSPKFNTTVSLNGKGKYEVSQDVQTMENNLGDSCSLNHVEILPPVKDKPTTLLNGSEPSPLLHDDLWGEFIAEGLKVVAVSNRYKRKRESEPVEPFYASKKREIWNKVQEEIVQVGPGNWCIGERGMAADEELLKLALFPNPFLSTSTTFCKIESEKKGSPRELNA</sequence>
<dbReference type="InterPro" id="IPR025836">
    <property type="entry name" value="Zn_knuckle_CX2CX4HX4C"/>
</dbReference>
<dbReference type="PANTHER" id="PTHR31286:SF178">
    <property type="entry name" value="DUF4283 DOMAIN-CONTAINING PROTEIN"/>
    <property type="match status" value="1"/>
</dbReference>
<dbReference type="PROSITE" id="PS50158">
    <property type="entry name" value="ZF_CCHC"/>
    <property type="match status" value="1"/>
</dbReference>
<name>A0A9W7HY33_HIBTR</name>
<keyword evidence="1" id="KW-0479">Metal-binding</keyword>
<keyword evidence="5" id="KW-1185">Reference proteome</keyword>
<evidence type="ECO:0000313" key="5">
    <source>
        <dbReference type="Proteomes" id="UP001165190"/>
    </source>
</evidence>
<evidence type="ECO:0000313" key="4">
    <source>
        <dbReference type="EMBL" id="GMI84040.1"/>
    </source>
</evidence>
<evidence type="ECO:0000256" key="1">
    <source>
        <dbReference type="PROSITE-ProRule" id="PRU00047"/>
    </source>
</evidence>
<dbReference type="OrthoDB" id="1737333at2759"/>
<organism evidence="4 5">
    <name type="scientific">Hibiscus trionum</name>
    <name type="common">Flower of an hour</name>
    <dbReference type="NCBI Taxonomy" id="183268"/>
    <lineage>
        <taxon>Eukaryota</taxon>
        <taxon>Viridiplantae</taxon>
        <taxon>Streptophyta</taxon>
        <taxon>Embryophyta</taxon>
        <taxon>Tracheophyta</taxon>
        <taxon>Spermatophyta</taxon>
        <taxon>Magnoliopsida</taxon>
        <taxon>eudicotyledons</taxon>
        <taxon>Gunneridae</taxon>
        <taxon>Pentapetalae</taxon>
        <taxon>rosids</taxon>
        <taxon>malvids</taxon>
        <taxon>Malvales</taxon>
        <taxon>Malvaceae</taxon>
        <taxon>Malvoideae</taxon>
        <taxon>Hibiscus</taxon>
    </lineage>
</organism>
<feature type="region of interest" description="Disordered" evidence="2">
    <location>
        <begin position="182"/>
        <end position="206"/>
    </location>
</feature>
<feature type="domain" description="CCHC-type" evidence="3">
    <location>
        <begin position="145"/>
        <end position="158"/>
    </location>
</feature>
<dbReference type="AlphaFoldDB" id="A0A9W7HY33"/>
<accession>A0A9W7HY33</accession>
<dbReference type="InterPro" id="IPR001878">
    <property type="entry name" value="Znf_CCHC"/>
</dbReference>
<dbReference type="GO" id="GO:0003676">
    <property type="term" value="F:nucleic acid binding"/>
    <property type="evidence" value="ECO:0007669"/>
    <property type="project" value="InterPro"/>
</dbReference>
<dbReference type="Pfam" id="PF14392">
    <property type="entry name" value="zf-CCHC_4"/>
    <property type="match status" value="1"/>
</dbReference>
<dbReference type="InterPro" id="IPR025558">
    <property type="entry name" value="DUF4283"/>
</dbReference>
<keyword evidence="1" id="KW-0863">Zinc-finger</keyword>
<gene>
    <name evidence="4" type="ORF">HRI_002073300</name>
</gene>
<dbReference type="PANTHER" id="PTHR31286">
    <property type="entry name" value="GLYCINE-RICH CELL WALL STRUCTURAL PROTEIN 1.8-LIKE"/>
    <property type="match status" value="1"/>
</dbReference>
<dbReference type="Pfam" id="PF14111">
    <property type="entry name" value="DUF4283"/>
    <property type="match status" value="1"/>
</dbReference>